<dbReference type="PROSITE" id="PS51257">
    <property type="entry name" value="PROKAR_LIPOPROTEIN"/>
    <property type="match status" value="1"/>
</dbReference>
<keyword evidence="1" id="KW-0732">Signal</keyword>
<protein>
    <recommendedName>
        <fullName evidence="4">Lipoprotein</fullName>
    </recommendedName>
</protein>
<dbReference type="Proteomes" id="UP001597353">
    <property type="component" value="Unassembled WGS sequence"/>
</dbReference>
<evidence type="ECO:0000313" key="3">
    <source>
        <dbReference type="Proteomes" id="UP001597353"/>
    </source>
</evidence>
<accession>A0ABW4S570</accession>
<evidence type="ECO:0008006" key="4">
    <source>
        <dbReference type="Google" id="ProtNLM"/>
    </source>
</evidence>
<gene>
    <name evidence="2" type="ORF">ACFSGJ_10920</name>
</gene>
<comment type="caution">
    <text evidence="2">The sequence shown here is derived from an EMBL/GenBank/DDBJ whole genome shotgun (WGS) entry which is preliminary data.</text>
</comment>
<reference evidence="3" key="1">
    <citation type="journal article" date="2019" name="Int. J. Syst. Evol. Microbiol.">
        <title>The Global Catalogue of Microorganisms (GCM) 10K type strain sequencing project: providing services to taxonomists for standard genome sequencing and annotation.</title>
        <authorList>
            <consortium name="The Broad Institute Genomics Platform"/>
            <consortium name="The Broad Institute Genome Sequencing Center for Infectious Disease"/>
            <person name="Wu L."/>
            <person name="Ma J."/>
        </authorList>
    </citation>
    <scope>NUCLEOTIDE SEQUENCE [LARGE SCALE GENOMIC DNA]</scope>
    <source>
        <strain evidence="3">CGMCC 4.7242</strain>
    </source>
</reference>
<organism evidence="2 3">
    <name type="scientific">Halodurantibacterium flavum</name>
    <dbReference type="NCBI Taxonomy" id="1382802"/>
    <lineage>
        <taxon>Bacteria</taxon>
        <taxon>Pseudomonadati</taxon>
        <taxon>Pseudomonadota</taxon>
        <taxon>Alphaproteobacteria</taxon>
        <taxon>Rhodobacterales</taxon>
        <taxon>Paracoccaceae</taxon>
        <taxon>Halodurantibacterium</taxon>
    </lineage>
</organism>
<evidence type="ECO:0000313" key="2">
    <source>
        <dbReference type="EMBL" id="MFD1912721.1"/>
    </source>
</evidence>
<proteinExistence type="predicted"/>
<evidence type="ECO:0000256" key="1">
    <source>
        <dbReference type="SAM" id="SignalP"/>
    </source>
</evidence>
<dbReference type="EMBL" id="JBHUGH010000009">
    <property type="protein sequence ID" value="MFD1912721.1"/>
    <property type="molecule type" value="Genomic_DNA"/>
</dbReference>
<dbReference type="RefSeq" id="WP_390261462.1">
    <property type="nucleotide sequence ID" value="NZ_JBHUGH010000009.1"/>
</dbReference>
<name>A0ABW4S570_9RHOB</name>
<feature type="signal peptide" evidence="1">
    <location>
        <begin position="1"/>
        <end position="22"/>
    </location>
</feature>
<keyword evidence="3" id="KW-1185">Reference proteome</keyword>
<sequence length="201" mass="21840">MLRFLFALMLPLVIAACSGVNSDKWAPDAEVARALHSSPAPSSLTVYTVVSNSSGQGGHTALLINADHQALFDPAGSWYNDLAPQRHDMHYGMTPALVNLYEDHHARPTHHVIIQRIEVPPEVARQAMRLAEARGAVPESNCTRATSQILAALPGFGAVSPTWFPVSLSRQLDAMPGVTTTRRDDDEWQPHEIALGAHLRG</sequence>
<feature type="chain" id="PRO_5045772641" description="Lipoprotein" evidence="1">
    <location>
        <begin position="23"/>
        <end position="201"/>
    </location>
</feature>